<feature type="compositionally biased region" description="Low complexity" evidence="15">
    <location>
        <begin position="918"/>
        <end position="933"/>
    </location>
</feature>
<feature type="compositionally biased region" description="Acidic residues" evidence="15">
    <location>
        <begin position="994"/>
        <end position="1004"/>
    </location>
</feature>
<evidence type="ECO:0000256" key="7">
    <source>
        <dbReference type="ARBA" id="ARBA00022583"/>
    </source>
</evidence>
<dbReference type="InterPro" id="IPR009060">
    <property type="entry name" value="UBA-like_sf"/>
</dbReference>
<evidence type="ECO:0000256" key="13">
    <source>
        <dbReference type="ARBA" id="ARBA00025194"/>
    </source>
</evidence>
<feature type="compositionally biased region" description="Polar residues" evidence="15">
    <location>
        <begin position="1202"/>
        <end position="1212"/>
    </location>
</feature>
<feature type="compositionally biased region" description="Polar residues" evidence="15">
    <location>
        <begin position="1058"/>
        <end position="1072"/>
    </location>
</feature>
<feature type="compositionally biased region" description="Low complexity" evidence="15">
    <location>
        <begin position="476"/>
        <end position="492"/>
    </location>
</feature>
<feature type="domain" description="EH" evidence="17">
    <location>
        <begin position="50"/>
        <end position="136"/>
    </location>
</feature>
<evidence type="ECO:0000256" key="10">
    <source>
        <dbReference type="ARBA" id="ARBA00023054"/>
    </source>
</evidence>
<sequence>MLGTGWVSSGETNYLLGRGRMMEDADYNANGTDGCALTARQPNLNLTPEEKRVFYQLFQAADTTNLGVITGEVAVPFFEKTQLAPETLGLIWQIADKENRGLLTPSGFGIVLRLIGHAQAGRAPTDELALQPGPLPKFDGIVIDHSPTPTRDAGTTSPPPAAGAPIRVPPLNPDDVNKFVSLFEKSDVSRSGVIAGTCSDIAKQIFERARLPNEILGRIWNLADVNQRGALDATEFIIAMHLLTSYKAGSMRSIPQTVPPGLYEAAARRGSTRSSIGTRPGLDVPPVPAIPKQFTGPQRTQSPINRQQFSSPLSAQSTGGDWLITPQEKIHFDSVFATIDSSKNGMISGDQAVAFFMKAQLPEETLAQIWDLADIDADGQLTKDEFAVAMYLVRQQRSGKESLPQALPPALIPPSMRRPSSGYVAPAPAPAQAPAPTPRSAADDLFGLDSMSAPAAPAAPSQVPQSTGGSNMPFQAPASPTSRASPPSASTTFKPFIPTSSFGQSIQPQVTGASAVAPPTVRSPPPPSDDLLGDNDPEESGKLTQETTELANLSNQIGSLANEMQNVQTKRTSAEQELSQSSQQKRDFESRLAQARTMYEQEVKNFKALEERLNASRAETSKLQQEYALIDGSRQDLQNQHDQVSAALTADQQENASLKEKIRQANAAVAQLKPALEKARSEARQQKGLVAINKKQLATVEGEKSKIQEEMDKLSKDQPRELENYETPPASMAASVSSPAASTASQNTNPFFKRTATGSSDGHGLSPQISNDQQRAFDSLFGPSFAAQSPSNAPTPPPPTSFRADSLPASVKSTSGAPTPSVSPPPSTAGVLEPPPPSQSRQLTPSGFPFGDAHSATSSTKVSPPASRVGTQDSFSIGAGSQAGMSDYGTPSGEAAPISASTSDETEELKSKLSEIPGASETTAEGAASSAGEPKQQETKDPSFDELFGGPAHKRSKSQKENDFEEAFASLKQGGEAKKTNGAASSEFPPIHELEDDDDDDSTDSEARMGFDDNFTTVFPPQSNAAPKPESIEPSQLAAFPAPGTGASSAQPPAADSYKSSPGYEQSTNKQLDTVVHEVDGLLPHHADPTAVSDASRSVESGTRAPIIGGESQRDTSKDAPTVGDKKSNAPDFEAAFAGLNLAPAKESEDDEDEDETPSQKNHADFDFSFDTPSHQQPTSPGVGTSTGNPASSDFFNFDPHATSSPGGALSSTNANTNTTAQSHDWEALFAPLDNVSSPGTGTNGAKPGSNEHHKEPGWALQTSTEDDQFLQRLTGMGFPREESLAALEKFDYNLDKAVDHLTSKS</sequence>
<comment type="function">
    <text evidence="13">Component of the PAN1 actin cytoskeleton-regulatory complex required for the internalization of endosomes during actin-coupled endocytosis. The complex links the site of endocytosis to the cell membrane-associated actin cytoskeleton. Mediates uptake of external molecules and vacuolar degradation of plasma membrane proteins. Plays a role in the proper organization of the cell membrane-associated actin cytoskeleton and promotes its destabilization.</text>
</comment>
<dbReference type="SUPFAM" id="SSF46934">
    <property type="entry name" value="UBA-like"/>
    <property type="match status" value="1"/>
</dbReference>
<evidence type="ECO:0000313" key="20">
    <source>
        <dbReference type="Proteomes" id="UP000324241"/>
    </source>
</evidence>
<evidence type="ECO:0000256" key="9">
    <source>
        <dbReference type="ARBA" id="ARBA00022837"/>
    </source>
</evidence>
<keyword evidence="12" id="KW-0963">Cytoplasm</keyword>
<dbReference type="GO" id="GO:0005886">
    <property type="term" value="C:plasma membrane"/>
    <property type="evidence" value="ECO:0007669"/>
    <property type="project" value="UniProtKB-SubCell"/>
</dbReference>
<feature type="compositionally biased region" description="Polar residues" evidence="15">
    <location>
        <begin position="746"/>
        <end position="760"/>
    </location>
</feature>
<dbReference type="PROSITE" id="PS50031">
    <property type="entry name" value="EH"/>
    <property type="match status" value="3"/>
</dbReference>
<dbReference type="InterPro" id="IPR011992">
    <property type="entry name" value="EF-hand-dom_pair"/>
</dbReference>
<feature type="compositionally biased region" description="Basic and acidic residues" evidence="15">
    <location>
        <begin position="1075"/>
        <end position="1088"/>
    </location>
</feature>
<dbReference type="EMBL" id="QUQM01000005">
    <property type="protein sequence ID" value="KAA8643608.1"/>
    <property type="molecule type" value="Genomic_DNA"/>
</dbReference>
<feature type="compositionally biased region" description="Basic and acidic residues" evidence="15">
    <location>
        <begin position="701"/>
        <end position="723"/>
    </location>
</feature>
<evidence type="ECO:0000259" key="18">
    <source>
        <dbReference type="PROSITE" id="PS50222"/>
    </source>
</evidence>
<proteinExistence type="predicted"/>
<dbReference type="RefSeq" id="XP_033422970.1">
    <property type="nucleotide sequence ID" value="XM_033574952.1"/>
</dbReference>
<feature type="compositionally biased region" description="Acidic residues" evidence="15">
    <location>
        <begin position="1148"/>
        <end position="1157"/>
    </location>
</feature>
<reference evidence="19 20" key="1">
    <citation type="submission" date="2019-08" db="EMBL/GenBank/DDBJ databases">
        <title>The genome sequence of a newly discovered highly antifungal drug resistant Aspergillus species, Aspergillus tanneri NIH 1004.</title>
        <authorList>
            <person name="Mounaud S."/>
            <person name="Singh I."/>
            <person name="Joardar V."/>
            <person name="Pakala S."/>
            <person name="Pakala S."/>
            <person name="Venepally P."/>
            <person name="Chung J.K."/>
            <person name="Losada L."/>
            <person name="Nierman W.C."/>
        </authorList>
    </citation>
    <scope>NUCLEOTIDE SEQUENCE [LARGE SCALE GENOMIC DNA]</scope>
    <source>
        <strain evidence="19 20">NIH1004</strain>
    </source>
</reference>
<organism evidence="19 20">
    <name type="scientific">Aspergillus tanneri</name>
    <dbReference type="NCBI Taxonomy" id="1220188"/>
    <lineage>
        <taxon>Eukaryota</taxon>
        <taxon>Fungi</taxon>
        <taxon>Dikarya</taxon>
        <taxon>Ascomycota</taxon>
        <taxon>Pezizomycotina</taxon>
        <taxon>Eurotiomycetes</taxon>
        <taxon>Eurotiomycetidae</taxon>
        <taxon>Eurotiales</taxon>
        <taxon>Aspergillaceae</taxon>
        <taxon>Aspergillus</taxon>
        <taxon>Aspergillus subgen. Circumdati</taxon>
    </lineage>
</organism>
<protein>
    <recommendedName>
        <fullName evidence="6">Actin cytoskeleton-regulatory complex protein END3</fullName>
    </recommendedName>
    <alternativeName>
        <fullName evidence="5">Actin cytoskeleton-regulatory complex protein end3</fullName>
    </alternativeName>
    <alternativeName>
        <fullName evidence="14">Cytoskeletal adapter protein sagA</fullName>
    </alternativeName>
</protein>
<feature type="compositionally biased region" description="Pro residues" evidence="15">
    <location>
        <begin position="427"/>
        <end position="437"/>
    </location>
</feature>
<dbReference type="PANTHER" id="PTHR11216">
    <property type="entry name" value="EH DOMAIN"/>
    <property type="match status" value="1"/>
</dbReference>
<dbReference type="SMART" id="SM00027">
    <property type="entry name" value="EH"/>
    <property type="match status" value="3"/>
</dbReference>
<feature type="region of interest" description="Disordered" evidence="15">
    <location>
        <begin position="270"/>
        <end position="318"/>
    </location>
</feature>
<evidence type="ECO:0000256" key="11">
    <source>
        <dbReference type="ARBA" id="ARBA00023203"/>
    </source>
</evidence>
<dbReference type="Gene3D" id="1.10.287.1490">
    <property type="match status" value="1"/>
</dbReference>
<dbReference type="CDD" id="cd00052">
    <property type="entry name" value="EH"/>
    <property type="match status" value="3"/>
</dbReference>
<dbReference type="Gene3D" id="1.10.8.10">
    <property type="entry name" value="DNA helicase RuvA subunit, C-terminal domain"/>
    <property type="match status" value="1"/>
</dbReference>
<dbReference type="GO" id="GO:0016197">
    <property type="term" value="P:endosomal transport"/>
    <property type="evidence" value="ECO:0007669"/>
    <property type="project" value="TreeGrafter"/>
</dbReference>
<evidence type="ECO:0000256" key="1">
    <source>
        <dbReference type="ARBA" id="ARBA00004125"/>
    </source>
</evidence>
<dbReference type="Gene3D" id="1.10.238.10">
    <property type="entry name" value="EF-hand"/>
    <property type="match status" value="3"/>
</dbReference>
<feature type="compositionally biased region" description="Basic and acidic residues" evidence="15">
    <location>
        <begin position="1112"/>
        <end position="1129"/>
    </location>
</feature>
<dbReference type="SUPFAM" id="SSF47473">
    <property type="entry name" value="EF-hand"/>
    <property type="match status" value="3"/>
</dbReference>
<dbReference type="PANTHER" id="PTHR11216:SF170">
    <property type="entry name" value="DYNAMIN ASSOCIATED PROTEIN 160, ISOFORM D"/>
    <property type="match status" value="1"/>
</dbReference>
<evidence type="ECO:0000256" key="6">
    <source>
        <dbReference type="ARBA" id="ARBA00017312"/>
    </source>
</evidence>
<dbReference type="PROSITE" id="PS00018">
    <property type="entry name" value="EF_HAND_1"/>
    <property type="match status" value="1"/>
</dbReference>
<feature type="domain" description="EF-hand" evidence="18">
    <location>
        <begin position="361"/>
        <end position="396"/>
    </location>
</feature>
<feature type="domain" description="UBA" evidence="16">
    <location>
        <begin position="1265"/>
        <end position="1305"/>
    </location>
</feature>
<evidence type="ECO:0000256" key="4">
    <source>
        <dbReference type="ARBA" id="ARBA00011159"/>
    </source>
</evidence>
<dbReference type="InterPro" id="IPR002048">
    <property type="entry name" value="EF_hand_dom"/>
</dbReference>
<keyword evidence="8" id="KW-0967">Endosome</keyword>
<name>A0A5M9M9N6_9EURO</name>
<feature type="compositionally biased region" description="Polar residues" evidence="15">
    <location>
        <begin position="542"/>
        <end position="571"/>
    </location>
</feature>
<keyword evidence="9" id="KW-0106">Calcium</keyword>
<dbReference type="GO" id="GO:0030479">
    <property type="term" value="C:actin cortical patch"/>
    <property type="evidence" value="ECO:0007669"/>
    <property type="project" value="UniProtKB-SubCell"/>
</dbReference>
<evidence type="ECO:0000256" key="14">
    <source>
        <dbReference type="ARBA" id="ARBA00032224"/>
    </source>
</evidence>
<dbReference type="GeneID" id="54333079"/>
<feature type="compositionally biased region" description="Pro residues" evidence="15">
    <location>
        <begin position="821"/>
        <end position="838"/>
    </location>
</feature>
<dbReference type="Proteomes" id="UP000324241">
    <property type="component" value="Unassembled WGS sequence"/>
</dbReference>
<comment type="subunit">
    <text evidence="4">Component of the PAN1 actin cytoskeleton-regulatory complex.</text>
</comment>
<feature type="compositionally biased region" description="Low complexity" evidence="15">
    <location>
        <begin position="728"/>
        <end position="745"/>
    </location>
</feature>
<feature type="compositionally biased region" description="Polar residues" evidence="15">
    <location>
        <begin position="1014"/>
        <end position="1025"/>
    </location>
</feature>
<evidence type="ECO:0000313" key="19">
    <source>
        <dbReference type="EMBL" id="KAA8643608.1"/>
    </source>
</evidence>
<evidence type="ECO:0000256" key="12">
    <source>
        <dbReference type="ARBA" id="ARBA00023212"/>
    </source>
</evidence>
<dbReference type="GO" id="GO:0005509">
    <property type="term" value="F:calcium ion binding"/>
    <property type="evidence" value="ECO:0007669"/>
    <property type="project" value="InterPro"/>
</dbReference>
<dbReference type="OrthoDB" id="524326at2759"/>
<feature type="region of interest" description="Disordered" evidence="15">
    <location>
        <begin position="694"/>
        <end position="1263"/>
    </location>
</feature>
<accession>A0A5M9M9N6</accession>
<evidence type="ECO:0000259" key="17">
    <source>
        <dbReference type="PROSITE" id="PS50031"/>
    </source>
</evidence>
<evidence type="ECO:0000256" key="2">
    <source>
        <dbReference type="ARBA" id="ARBA00004134"/>
    </source>
</evidence>
<feature type="compositionally biased region" description="Polar residues" evidence="15">
    <location>
        <begin position="1171"/>
        <end position="1195"/>
    </location>
</feature>
<evidence type="ECO:0000256" key="15">
    <source>
        <dbReference type="SAM" id="MobiDB-lite"/>
    </source>
</evidence>
<keyword evidence="11" id="KW-0009">Actin-binding</keyword>
<dbReference type="InterPro" id="IPR015940">
    <property type="entry name" value="UBA"/>
</dbReference>
<dbReference type="VEuPathDB" id="FungiDB:EYZ11_006963"/>
<feature type="region of interest" description="Disordered" evidence="15">
    <location>
        <begin position="147"/>
        <end position="169"/>
    </location>
</feature>
<feature type="domain" description="EF-hand" evidence="18">
    <location>
        <begin position="211"/>
        <end position="246"/>
    </location>
</feature>
<comment type="caution">
    <text evidence="19">The sequence shown here is derived from an EMBL/GenBank/DDBJ whole genome shotgun (WGS) entry which is preliminary data.</text>
</comment>
<feature type="compositionally biased region" description="Polar residues" evidence="15">
    <location>
        <begin position="295"/>
        <end position="318"/>
    </location>
</feature>
<feature type="compositionally biased region" description="Polar residues" evidence="15">
    <location>
        <begin position="462"/>
        <end position="473"/>
    </location>
</feature>
<feature type="compositionally biased region" description="Low complexity" evidence="15">
    <location>
        <begin position="270"/>
        <end position="279"/>
    </location>
</feature>
<comment type="subcellular location">
    <subcellularLocation>
        <location evidence="3">Cell membrane</location>
        <topology evidence="3">Peripheral membrane protein</topology>
        <orientation evidence="3">Cytoplasmic side</orientation>
    </subcellularLocation>
    <subcellularLocation>
        <location evidence="2">Cytoplasm</location>
        <location evidence="2">Cytoskeleton</location>
        <location evidence="2">Actin patch</location>
    </subcellularLocation>
    <subcellularLocation>
        <location evidence="1">Endosome membrane</location>
        <topology evidence="1">Peripheral membrane protein</topology>
        <orientation evidence="1">Cytoplasmic side</orientation>
    </subcellularLocation>
</comment>
<feature type="domain" description="EH" evidence="17">
    <location>
        <begin position="328"/>
        <end position="418"/>
    </location>
</feature>
<dbReference type="InterPro" id="IPR018247">
    <property type="entry name" value="EF_Hand_1_Ca_BS"/>
</dbReference>
<gene>
    <name evidence="19" type="ORF">ATNIH1004_010377</name>
</gene>
<dbReference type="CDD" id="cd14270">
    <property type="entry name" value="UBA"/>
    <property type="match status" value="1"/>
</dbReference>
<feature type="domain" description="EH" evidence="17">
    <location>
        <begin position="175"/>
        <end position="269"/>
    </location>
</feature>
<dbReference type="PROSITE" id="PS50030">
    <property type="entry name" value="UBA"/>
    <property type="match status" value="1"/>
</dbReference>
<keyword evidence="7" id="KW-0254">Endocytosis</keyword>
<dbReference type="Pfam" id="PF12763">
    <property type="entry name" value="EH"/>
    <property type="match status" value="3"/>
</dbReference>
<evidence type="ECO:0000256" key="3">
    <source>
        <dbReference type="ARBA" id="ARBA00004413"/>
    </source>
</evidence>
<dbReference type="GO" id="GO:0010008">
    <property type="term" value="C:endosome membrane"/>
    <property type="evidence" value="ECO:0007669"/>
    <property type="project" value="UniProtKB-SubCell"/>
</dbReference>
<dbReference type="SMART" id="SM00165">
    <property type="entry name" value="UBA"/>
    <property type="match status" value="1"/>
</dbReference>
<feature type="compositionally biased region" description="Polar residues" evidence="15">
    <location>
        <begin position="767"/>
        <end position="776"/>
    </location>
</feature>
<evidence type="ECO:0000259" key="16">
    <source>
        <dbReference type="PROSITE" id="PS50030"/>
    </source>
</evidence>
<evidence type="ECO:0000256" key="5">
    <source>
        <dbReference type="ARBA" id="ARBA00013889"/>
    </source>
</evidence>
<feature type="compositionally biased region" description="Pro residues" evidence="15">
    <location>
        <begin position="157"/>
        <end position="169"/>
    </location>
</feature>
<dbReference type="GO" id="GO:0006897">
    <property type="term" value="P:endocytosis"/>
    <property type="evidence" value="ECO:0007669"/>
    <property type="project" value="UniProtKB-KW"/>
</dbReference>
<dbReference type="SMART" id="SM00054">
    <property type="entry name" value="EFh"/>
    <property type="match status" value="4"/>
</dbReference>
<keyword evidence="10" id="KW-0175">Coiled coil</keyword>
<dbReference type="PROSITE" id="PS50222">
    <property type="entry name" value="EF_HAND_2"/>
    <property type="match status" value="2"/>
</dbReference>
<dbReference type="GO" id="GO:0003779">
    <property type="term" value="F:actin binding"/>
    <property type="evidence" value="ECO:0007669"/>
    <property type="project" value="UniProtKB-KW"/>
</dbReference>
<keyword evidence="12" id="KW-0206">Cytoskeleton</keyword>
<dbReference type="Pfam" id="PF00627">
    <property type="entry name" value="UBA"/>
    <property type="match status" value="1"/>
</dbReference>
<feature type="region of interest" description="Disordered" evidence="15">
    <location>
        <begin position="398"/>
        <end position="592"/>
    </location>
</feature>
<evidence type="ECO:0000256" key="8">
    <source>
        <dbReference type="ARBA" id="ARBA00022753"/>
    </source>
</evidence>
<feature type="compositionally biased region" description="Polar residues" evidence="15">
    <location>
        <begin position="498"/>
        <end position="512"/>
    </location>
</feature>
<dbReference type="InterPro" id="IPR000261">
    <property type="entry name" value="EH_dom"/>
</dbReference>